<accession>A0A8H5HGL0</accession>
<dbReference type="OrthoDB" id="5598396at2759"/>
<dbReference type="GO" id="GO:0015074">
    <property type="term" value="P:DNA integration"/>
    <property type="evidence" value="ECO:0007669"/>
    <property type="project" value="InterPro"/>
</dbReference>
<evidence type="ECO:0000256" key="2">
    <source>
        <dbReference type="SAM" id="MobiDB-lite"/>
    </source>
</evidence>
<dbReference type="InterPro" id="IPR043502">
    <property type="entry name" value="DNA/RNA_pol_sf"/>
</dbReference>
<dbReference type="Gene3D" id="1.10.443.10">
    <property type="entry name" value="Intergrase catalytic core"/>
    <property type="match status" value="1"/>
</dbReference>
<keyword evidence="1" id="KW-0233">DNA recombination</keyword>
<gene>
    <name evidence="3" type="ORF">D9615_004923</name>
</gene>
<dbReference type="PANTHER" id="PTHR33050:SF7">
    <property type="entry name" value="RIBONUCLEASE H"/>
    <property type="match status" value="1"/>
</dbReference>
<protein>
    <recommendedName>
        <fullName evidence="5">Reverse transcriptase domain-containing protein</fullName>
    </recommendedName>
</protein>
<dbReference type="CDD" id="cd09275">
    <property type="entry name" value="RNase_HI_RT_DIRS1"/>
    <property type="match status" value="1"/>
</dbReference>
<dbReference type="GO" id="GO:0006310">
    <property type="term" value="P:DNA recombination"/>
    <property type="evidence" value="ECO:0007669"/>
    <property type="project" value="UniProtKB-KW"/>
</dbReference>
<dbReference type="InterPro" id="IPR011010">
    <property type="entry name" value="DNA_brk_join_enz"/>
</dbReference>
<evidence type="ECO:0008006" key="5">
    <source>
        <dbReference type="Google" id="ProtNLM"/>
    </source>
</evidence>
<evidence type="ECO:0000313" key="4">
    <source>
        <dbReference type="Proteomes" id="UP000565441"/>
    </source>
</evidence>
<sequence length="1644" mass="181801">MRRSTTSQPRLVFLFFDYSPITGRPSNTLARSLLSLVFSLAINSRFARHQNLAPVMPEDVPPFPPPSADVGDPENVRVRAAKFEQVVEDVLDGRMAAADFVHRLVAEGASLEEGKDYAELLEQRLAQRRSDAGAGGGKGDGEVDDELSREPTPDLPAEEAAAFRTERANLEEAKRRRLEAARSRAVDAAGWAILQAKIGRLQPALSGSGDGGALGSDALAELLGLHRGPEPLLPASVLAVAPHLGHLAASLNDPHLDETWKLRRAYTTDKVIDAVVNVLQTQPLPDPISRSMWRSIVQDQFVDFERLYATMDRGYDHNDEQSELPGGFALIRRDQVSAKRGVRTEADWCRVFDTWSKAVGIVYIHRVRELEGYRKVVTELFRASPNPMVAIQFDIDARDRYAKLPFRLDDRVELQTPLFAQVFRGPSSPGSLGKRKAVPNAGSGTSSNLKRRNVPCQNWNLGFCEDAPCPGGPSVGASIEPETKGRALSSSKLEGRSESAVVGDRVAQALAGPKRLEGKRKADLLPLDAPRFRRGYVWSDSLSPFSENVSPAALYTESAPPLPSPPSHLLNDPEILASLQAMGSRIKVDTPFNVDKLESMLHDHPNQPFVKSVMSGLRHGFWPFDEGEWKSEAEEFAGNYSVEDCDLDAIRVFRDKELKAGRWSDVLPDATLLPGMKMSPMFVVWQKGKGRVITDHSGSGINDGIPKEAGKVRYDDMHSFGTTLRDARRLHPGKRFVTWKSDVASAFLNLPAHPIWQLHQVVTVDGKLHIVRRLVFGNRASPRCWCAVSGLLCWLGIRKLRIAGLHVYMDDFFCWDLDGNVIWFHGKLRPRKQVQLLLLWDAIGCPWEDKKQEHGDVLKVIGFWVDANLGTFSLAPDTVTDVVERIDEFLGSSRRHPSLRSWQRLGGHLNWLLNVLPWGRPALTELYRKMAGKSLSSRGIPLNASVVADLSWLKSIIPSAIGVRFIDDGLWRVDEADMVVWTDASTSKGLGFVYSNQGFCYALQPCPPGVRIDIFFLELVAILSALHHIASLPSPPRRLLIWSDSLNSVGAMNALRVAESLHNGPLLAIAGIALRTNIDIRVCHIPGDENVRADLLSRLMLEEYRRKFPADRGVLLSALGGSGVKRSTRPPVDLDDLDRYALHLQVNAIEKSTALGYATGARDYINFCLGAKLPLDPTPLTLSRYIAFTSRHIASGPKYLSGVRHYLRDVFPDFDANRSHPLVQATIRGSKKIRADPVRRKLPLRVVHLVSFLQTARISGSYDDFLFAVILSCCFYGCHRSGELIQRNGKGLFDWRKVIRRSSLTFAGGRAQYHLPYHKSDPFYRGTEILFTAQESADPVSLLREYATRRDRIHGSRPALFLREDGSHPTRSWFDRRFFALLGRDFGGHSPRAGGATFYASLGLSEDVIQALGRWSSAAWKIYIRDNPTADPQYTLSSVCTRGLSASTPSASVRPPPLPLPPPVLEAVRAEVVVTTGSRDPSTCPSVSPSGRITGITRAEFERPVVHSVSLLFEPPRRAIVLADAPREEVFQEDRSTTSQPRLVFLFFDYSPITGRPADPRYTLSSVCTRGLSATTPSASVRPPPLPLPPPVLEAVRAEASRAQAYVALAIIKYVISEIADSAGSVSTTSAKGEKFNLGKLLRV</sequence>
<dbReference type="PANTHER" id="PTHR33050">
    <property type="entry name" value="REVERSE TRANSCRIPTASE DOMAIN-CONTAINING PROTEIN"/>
    <property type="match status" value="1"/>
</dbReference>
<dbReference type="EMBL" id="JAACJP010000007">
    <property type="protein sequence ID" value="KAF5383038.1"/>
    <property type="molecule type" value="Genomic_DNA"/>
</dbReference>
<evidence type="ECO:0000313" key="3">
    <source>
        <dbReference type="EMBL" id="KAF5383038.1"/>
    </source>
</evidence>
<dbReference type="Proteomes" id="UP000565441">
    <property type="component" value="Unassembled WGS sequence"/>
</dbReference>
<keyword evidence="4" id="KW-1185">Reference proteome</keyword>
<feature type="region of interest" description="Disordered" evidence="2">
    <location>
        <begin position="425"/>
        <end position="449"/>
    </location>
</feature>
<dbReference type="SUPFAM" id="SSF56349">
    <property type="entry name" value="DNA breaking-rejoining enzymes"/>
    <property type="match status" value="1"/>
</dbReference>
<feature type="region of interest" description="Disordered" evidence="2">
    <location>
        <begin position="128"/>
        <end position="156"/>
    </location>
</feature>
<proteinExistence type="predicted"/>
<evidence type="ECO:0000256" key="1">
    <source>
        <dbReference type="ARBA" id="ARBA00023172"/>
    </source>
</evidence>
<reference evidence="3 4" key="1">
    <citation type="journal article" date="2020" name="ISME J.">
        <title>Uncovering the hidden diversity of litter-decomposition mechanisms in mushroom-forming fungi.</title>
        <authorList>
            <person name="Floudas D."/>
            <person name="Bentzer J."/>
            <person name="Ahren D."/>
            <person name="Johansson T."/>
            <person name="Persson P."/>
            <person name="Tunlid A."/>
        </authorList>
    </citation>
    <scope>NUCLEOTIDE SEQUENCE [LARGE SCALE GENOMIC DNA]</scope>
    <source>
        <strain evidence="3 4">CBS 661.87</strain>
    </source>
</reference>
<organism evidence="3 4">
    <name type="scientific">Tricholomella constricta</name>
    <dbReference type="NCBI Taxonomy" id="117010"/>
    <lineage>
        <taxon>Eukaryota</taxon>
        <taxon>Fungi</taxon>
        <taxon>Dikarya</taxon>
        <taxon>Basidiomycota</taxon>
        <taxon>Agaricomycotina</taxon>
        <taxon>Agaricomycetes</taxon>
        <taxon>Agaricomycetidae</taxon>
        <taxon>Agaricales</taxon>
        <taxon>Tricholomatineae</taxon>
        <taxon>Lyophyllaceae</taxon>
        <taxon>Tricholomella</taxon>
    </lineage>
</organism>
<comment type="caution">
    <text evidence="3">The sequence shown here is derived from an EMBL/GenBank/DDBJ whole genome shotgun (WGS) entry which is preliminary data.</text>
</comment>
<dbReference type="InterPro" id="IPR013762">
    <property type="entry name" value="Integrase-like_cat_sf"/>
</dbReference>
<dbReference type="GO" id="GO:0003677">
    <property type="term" value="F:DNA binding"/>
    <property type="evidence" value="ECO:0007669"/>
    <property type="project" value="InterPro"/>
</dbReference>
<dbReference type="SUPFAM" id="SSF56672">
    <property type="entry name" value="DNA/RNA polymerases"/>
    <property type="match status" value="1"/>
</dbReference>
<name>A0A8H5HGL0_9AGAR</name>
<dbReference type="InterPro" id="IPR052055">
    <property type="entry name" value="Hepadnavirus_pol/RT"/>
</dbReference>